<dbReference type="RefSeq" id="WP_143872722.1">
    <property type="nucleotide sequence ID" value="NZ_CP041660.1"/>
</dbReference>
<evidence type="ECO:0000313" key="8">
    <source>
        <dbReference type="EMBL" id="MER2493589.1"/>
    </source>
</evidence>
<keyword evidence="2" id="KW-0813">Transport</keyword>
<name>A0ABV1RL24_9ALTE</name>
<dbReference type="Gene3D" id="1.10.1760.20">
    <property type="match status" value="1"/>
</dbReference>
<feature type="transmembrane region" description="Helical" evidence="7">
    <location>
        <begin position="60"/>
        <end position="85"/>
    </location>
</feature>
<dbReference type="InterPro" id="IPR002751">
    <property type="entry name" value="CbiM/NikMN"/>
</dbReference>
<evidence type="ECO:0000313" key="9">
    <source>
        <dbReference type="Proteomes" id="UP001467690"/>
    </source>
</evidence>
<accession>A0ABV1RL24</accession>
<evidence type="ECO:0000256" key="5">
    <source>
        <dbReference type="ARBA" id="ARBA00022989"/>
    </source>
</evidence>
<keyword evidence="4 7" id="KW-0812">Transmembrane</keyword>
<comment type="caution">
    <text evidence="8">The sequence shown here is derived from an EMBL/GenBank/DDBJ whole genome shotgun (WGS) entry which is preliminary data.</text>
</comment>
<organism evidence="8 9">
    <name type="scientific">Catenovulum sediminis</name>
    <dbReference type="NCBI Taxonomy" id="1740262"/>
    <lineage>
        <taxon>Bacteria</taxon>
        <taxon>Pseudomonadati</taxon>
        <taxon>Pseudomonadota</taxon>
        <taxon>Gammaproteobacteria</taxon>
        <taxon>Alteromonadales</taxon>
        <taxon>Alteromonadaceae</taxon>
        <taxon>Catenovulum</taxon>
    </lineage>
</organism>
<evidence type="ECO:0000256" key="1">
    <source>
        <dbReference type="ARBA" id="ARBA00004651"/>
    </source>
</evidence>
<evidence type="ECO:0000256" key="6">
    <source>
        <dbReference type="ARBA" id="ARBA00023136"/>
    </source>
</evidence>
<feature type="transmembrane region" description="Helical" evidence="7">
    <location>
        <begin position="128"/>
        <end position="153"/>
    </location>
</feature>
<evidence type="ECO:0000256" key="4">
    <source>
        <dbReference type="ARBA" id="ARBA00022692"/>
    </source>
</evidence>
<evidence type="ECO:0000256" key="3">
    <source>
        <dbReference type="ARBA" id="ARBA00022475"/>
    </source>
</evidence>
<proteinExistence type="predicted"/>
<evidence type="ECO:0000256" key="2">
    <source>
        <dbReference type="ARBA" id="ARBA00022448"/>
    </source>
</evidence>
<dbReference type="Pfam" id="PF01891">
    <property type="entry name" value="CbiM"/>
    <property type="match status" value="1"/>
</dbReference>
<evidence type="ECO:0000256" key="7">
    <source>
        <dbReference type="SAM" id="Phobius"/>
    </source>
</evidence>
<feature type="transmembrane region" description="Helical" evidence="7">
    <location>
        <begin position="97"/>
        <end position="116"/>
    </location>
</feature>
<dbReference type="Proteomes" id="UP001467690">
    <property type="component" value="Unassembled WGS sequence"/>
</dbReference>
<gene>
    <name evidence="8" type="ORF">ABS311_17050</name>
</gene>
<reference evidence="8 9" key="1">
    <citation type="submission" date="2024-06" db="EMBL/GenBank/DDBJ databases">
        <authorList>
            <person name="Chen R.Y."/>
        </authorList>
    </citation>
    <scope>NUCLEOTIDE SEQUENCE [LARGE SCALE GENOMIC DNA]</scope>
    <source>
        <strain evidence="8 9">D2</strain>
    </source>
</reference>
<protein>
    <submittedName>
        <fullName evidence="8">Energy-coupling factor ABC transporter permease</fullName>
    </submittedName>
</protein>
<feature type="transmembrane region" description="Helical" evidence="7">
    <location>
        <begin position="33"/>
        <end position="53"/>
    </location>
</feature>
<keyword evidence="9" id="KW-1185">Reference proteome</keyword>
<keyword evidence="5 7" id="KW-1133">Transmembrane helix</keyword>
<keyword evidence="6 7" id="KW-0472">Membrane</keyword>
<sequence length="211" mass="24139">MLLVSFAVIALLLYLNFDKATLNLLLREKNKQHLFFGFSALITILWSIQASIYEGLYVHFLWLTACTLFLGPRLAIYAGFIALALNCILGNYPWDMMAVHFIAGVIIPVLSSYLVYVISFHKLPRHFFIYVFVCGFFAGALAIGAKMLTLSVFFWATGFYPWSTIFDNYLILLVLLAFPEAMLNGMTMSIGIVYTPQWVRTFYDNQYLNDK</sequence>
<comment type="subcellular location">
    <subcellularLocation>
        <location evidence="1">Cell membrane</location>
        <topology evidence="1">Multi-pass membrane protein</topology>
    </subcellularLocation>
</comment>
<dbReference type="EMBL" id="JBELOE010000265">
    <property type="protein sequence ID" value="MER2493589.1"/>
    <property type="molecule type" value="Genomic_DNA"/>
</dbReference>
<keyword evidence="3" id="KW-1003">Cell membrane</keyword>